<dbReference type="PANTHER" id="PTHR12210">
    <property type="entry name" value="DULLARD PROTEIN PHOSPHATASE"/>
    <property type="match status" value="1"/>
</dbReference>
<sequence>MLTVLLDLDHTLIESIETSRLSSSNAPLQRLKHNVPEHDPSAEKLAKLISKVEWHNIPGFIVCVRPHVQTLIKTLYLNGYNVGVWTAANADYARDIVTVLGLSTQPLSHILYDVHDKTGTKPLQRIFGKDLSHVFIIDDNPNVKRKQKNNCFLIKPFYVENPNAPLDVELLRACTFLAEKTHSLQ</sequence>
<reference evidence="3 5" key="2">
    <citation type="submission" date="2019-10" db="EMBL/GenBank/DDBJ databases">
        <authorList>
            <person name="Kayansamruaj P."/>
        </authorList>
    </citation>
    <scope>NUCLEOTIDE SEQUENCE [LARGE SCALE GENOMIC DNA]</scope>
    <source>
        <strain evidence="3">SDDV_Thai_2019</strain>
    </source>
</reference>
<dbReference type="SUPFAM" id="SSF56784">
    <property type="entry name" value="HAD-like"/>
    <property type="match status" value="1"/>
</dbReference>
<dbReference type="KEGG" id="vg:25479148"/>
<protein>
    <submittedName>
        <fullName evidence="2">ORF_099L</fullName>
    </submittedName>
    <submittedName>
        <fullName evidence="3">Putative CTD phosphatase-like protein</fullName>
    </submittedName>
</protein>
<dbReference type="SMART" id="SM00577">
    <property type="entry name" value="CPDc"/>
    <property type="match status" value="1"/>
</dbReference>
<dbReference type="RefSeq" id="YP_009163860.1">
    <property type="nucleotide sequence ID" value="NC_027778.1"/>
</dbReference>
<dbReference type="Gene3D" id="3.40.50.1000">
    <property type="entry name" value="HAD superfamily/HAD-like"/>
    <property type="match status" value="1"/>
</dbReference>
<evidence type="ECO:0000313" key="3">
    <source>
        <dbReference type="EMBL" id="QLI60773.1"/>
    </source>
</evidence>
<dbReference type="Pfam" id="PF03031">
    <property type="entry name" value="NIF"/>
    <property type="match status" value="1"/>
</dbReference>
<dbReference type="InterPro" id="IPR036412">
    <property type="entry name" value="HAD-like_sf"/>
</dbReference>
<gene>
    <name evidence="2" type="ORF">SDDV_099</name>
</gene>
<dbReference type="EMBL" id="MN562489">
    <property type="protein sequence ID" value="QLI60773.1"/>
    <property type="molecule type" value="Genomic_DNA"/>
</dbReference>
<reference evidence="2 4" key="1">
    <citation type="journal article" date="2015" name="PLoS Pathog.">
        <title>A Novel Virus Causes Scale Drop Disease in Lates calcarifer.</title>
        <authorList>
            <person name="de Groof A."/>
            <person name="Guelen L."/>
            <person name="Deijs M."/>
            <person name="van der Wal Y."/>
            <person name="Miyata M."/>
            <person name="Ng K.S."/>
            <person name="van Grinsven L."/>
            <person name="Simmelink B."/>
            <person name="Biermann Y."/>
            <person name="Grisez L."/>
            <person name="van Lent J."/>
            <person name="de Ronde A."/>
            <person name="Chang S.F."/>
            <person name="Schrier C."/>
            <person name="van der Hoek L."/>
        </authorList>
    </citation>
    <scope>NUCLEOTIDE SEQUENCE [LARGE SCALE GENOMIC DNA]</scope>
    <source>
        <strain evidence="2">C4575</strain>
    </source>
</reference>
<organism evidence="2 4">
    <name type="scientific">Scale drop disease virus</name>
    <dbReference type="NCBI Taxonomy" id="1697349"/>
    <lineage>
        <taxon>Viruses</taxon>
        <taxon>Varidnaviria</taxon>
        <taxon>Bamfordvirae</taxon>
        <taxon>Nucleocytoviricota</taxon>
        <taxon>Megaviricetes</taxon>
        <taxon>Pimascovirales</taxon>
        <taxon>Pimascovirales incertae sedis</taxon>
        <taxon>Iridoviridae</taxon>
        <taxon>Alphairidovirinae</taxon>
        <taxon>Megalocytivirus</taxon>
        <taxon>Megalocytivirus lates1</taxon>
    </lineage>
</organism>
<accession>A0A0K1L6K5</accession>
<keyword evidence="4" id="KW-1185">Reference proteome</keyword>
<name>A0A0K1L6K5_9VIRU</name>
<evidence type="ECO:0000313" key="2">
    <source>
        <dbReference type="EMBL" id="AKU37514.1"/>
    </source>
</evidence>
<evidence type="ECO:0000313" key="5">
    <source>
        <dbReference type="Proteomes" id="UP000510602"/>
    </source>
</evidence>
<evidence type="ECO:0000313" key="4">
    <source>
        <dbReference type="Proteomes" id="UP000201485"/>
    </source>
</evidence>
<dbReference type="InterPro" id="IPR050365">
    <property type="entry name" value="TIM50"/>
</dbReference>
<dbReference type="Proteomes" id="UP000510602">
    <property type="component" value="Segment"/>
</dbReference>
<dbReference type="PROSITE" id="PS50969">
    <property type="entry name" value="FCP1"/>
    <property type="match status" value="1"/>
</dbReference>
<dbReference type="EMBL" id="KR139659">
    <property type="protein sequence ID" value="AKU37514.1"/>
    <property type="molecule type" value="Genomic_DNA"/>
</dbReference>
<feature type="domain" description="FCP1 homology" evidence="1">
    <location>
        <begin position="1"/>
        <end position="177"/>
    </location>
</feature>
<evidence type="ECO:0000259" key="1">
    <source>
        <dbReference type="PROSITE" id="PS50969"/>
    </source>
</evidence>
<dbReference type="GeneID" id="25479148"/>
<dbReference type="Proteomes" id="UP000201485">
    <property type="component" value="Segment"/>
</dbReference>
<proteinExistence type="predicted"/>
<dbReference type="InterPro" id="IPR004274">
    <property type="entry name" value="FCP1_dom"/>
</dbReference>
<dbReference type="OrthoDB" id="18352at10239"/>
<dbReference type="InterPro" id="IPR023214">
    <property type="entry name" value="HAD_sf"/>
</dbReference>